<proteinExistence type="predicted"/>
<sequence>MSEQQFEPMMPIKLTTLNDLARLASSTSALGHVTYIVHFTHGEKHYYGVFVVFRDYYKLYGLPMFYYIEMDKELPGNYILFRSDEAGENVEISRGTKPGYIALPIINLSLDNPQFLKVIQLLNK</sequence>
<accession>A0A7L9FH56</accession>
<keyword evidence="2" id="KW-1185">Reference proteome</keyword>
<name>A0A7L9FH56_9CREN</name>
<dbReference type="InParanoid" id="A0A7L9FH56"/>
<dbReference type="GeneID" id="59149184"/>
<reference evidence="1 2" key="1">
    <citation type="submission" date="2020-10" db="EMBL/GenBank/DDBJ databases">
        <title>Thermofilum lucidum 3507LT sp. nov. a novel member of Thermofilaceae family isolated from Chile hot spring, and proposal of description order Thermofilales.</title>
        <authorList>
            <person name="Zayulina K.S."/>
            <person name="Elcheninov A.G."/>
            <person name="Toshchakov S.V."/>
            <person name="Kublanov I.V."/>
        </authorList>
    </citation>
    <scope>NUCLEOTIDE SEQUENCE [LARGE SCALE GENOMIC DNA]</scope>
    <source>
        <strain evidence="1 2">3507LT</strain>
    </source>
</reference>
<organism evidence="1 2">
    <name type="scientific">Infirmifilum lucidum</name>
    <dbReference type="NCBI Taxonomy" id="2776706"/>
    <lineage>
        <taxon>Archaea</taxon>
        <taxon>Thermoproteota</taxon>
        <taxon>Thermoprotei</taxon>
        <taxon>Thermofilales</taxon>
        <taxon>Thermofilaceae</taxon>
        <taxon>Infirmifilum</taxon>
    </lineage>
</organism>
<dbReference type="KEGG" id="thel:IG193_04770"/>
<dbReference type="AlphaFoldDB" id="A0A7L9FH56"/>
<evidence type="ECO:0000313" key="2">
    <source>
        <dbReference type="Proteomes" id="UP000594121"/>
    </source>
</evidence>
<gene>
    <name evidence="1" type="ORF">IG193_04770</name>
</gene>
<dbReference type="RefSeq" id="WP_192818078.1">
    <property type="nucleotide sequence ID" value="NZ_CP062310.1"/>
</dbReference>
<protein>
    <submittedName>
        <fullName evidence="1">Cren protein</fullName>
    </submittedName>
</protein>
<dbReference type="EMBL" id="CP062310">
    <property type="protein sequence ID" value="QOJ78105.1"/>
    <property type="molecule type" value="Genomic_DNA"/>
</dbReference>
<dbReference type="Proteomes" id="UP000594121">
    <property type="component" value="Chromosome"/>
</dbReference>
<evidence type="ECO:0000313" key="1">
    <source>
        <dbReference type="EMBL" id="QOJ78105.1"/>
    </source>
</evidence>